<feature type="compositionally biased region" description="Basic residues" evidence="1">
    <location>
        <begin position="236"/>
        <end position="246"/>
    </location>
</feature>
<dbReference type="Proteomes" id="UP000271974">
    <property type="component" value="Unassembled WGS sequence"/>
</dbReference>
<feature type="compositionally biased region" description="Polar residues" evidence="1">
    <location>
        <begin position="353"/>
        <end position="371"/>
    </location>
</feature>
<dbReference type="OrthoDB" id="10071093at2759"/>
<feature type="region of interest" description="Disordered" evidence="1">
    <location>
        <begin position="110"/>
        <end position="129"/>
    </location>
</feature>
<feature type="compositionally biased region" description="Polar residues" evidence="1">
    <location>
        <begin position="261"/>
        <end position="271"/>
    </location>
</feature>
<proteinExistence type="predicted"/>
<dbReference type="AlphaFoldDB" id="A0A3S1B3E5"/>
<feature type="region of interest" description="Disordered" evidence="1">
    <location>
        <begin position="1"/>
        <end position="21"/>
    </location>
</feature>
<accession>A0A3S1B3E5</accession>
<reference evidence="2 3" key="1">
    <citation type="submission" date="2019-01" db="EMBL/GenBank/DDBJ databases">
        <title>A draft genome assembly of the solar-powered sea slug Elysia chlorotica.</title>
        <authorList>
            <person name="Cai H."/>
            <person name="Li Q."/>
            <person name="Fang X."/>
            <person name="Li J."/>
            <person name="Curtis N.E."/>
            <person name="Altenburger A."/>
            <person name="Shibata T."/>
            <person name="Feng M."/>
            <person name="Maeda T."/>
            <person name="Schwartz J.A."/>
            <person name="Shigenobu S."/>
            <person name="Lundholm N."/>
            <person name="Nishiyama T."/>
            <person name="Yang H."/>
            <person name="Hasebe M."/>
            <person name="Li S."/>
            <person name="Pierce S.K."/>
            <person name="Wang J."/>
        </authorList>
    </citation>
    <scope>NUCLEOTIDE SEQUENCE [LARGE SCALE GENOMIC DNA]</scope>
    <source>
        <strain evidence="2">EC2010</strain>
        <tissue evidence="2">Whole organism of an adult</tissue>
    </source>
</reference>
<dbReference type="STRING" id="188477.A0A3S1B3E5"/>
<organism evidence="2 3">
    <name type="scientific">Elysia chlorotica</name>
    <name type="common">Eastern emerald elysia</name>
    <name type="synonym">Sea slug</name>
    <dbReference type="NCBI Taxonomy" id="188477"/>
    <lineage>
        <taxon>Eukaryota</taxon>
        <taxon>Metazoa</taxon>
        <taxon>Spiralia</taxon>
        <taxon>Lophotrochozoa</taxon>
        <taxon>Mollusca</taxon>
        <taxon>Gastropoda</taxon>
        <taxon>Heterobranchia</taxon>
        <taxon>Euthyneura</taxon>
        <taxon>Panpulmonata</taxon>
        <taxon>Sacoglossa</taxon>
        <taxon>Placobranchoidea</taxon>
        <taxon>Plakobranchidae</taxon>
        <taxon>Elysia</taxon>
    </lineage>
</organism>
<name>A0A3S1B3E5_ELYCH</name>
<dbReference type="EMBL" id="RQTK01000480">
    <property type="protein sequence ID" value="RUS78945.1"/>
    <property type="molecule type" value="Genomic_DNA"/>
</dbReference>
<evidence type="ECO:0000256" key="1">
    <source>
        <dbReference type="SAM" id="MobiDB-lite"/>
    </source>
</evidence>
<comment type="caution">
    <text evidence="2">The sequence shown here is derived from an EMBL/GenBank/DDBJ whole genome shotgun (WGS) entry which is preliminary data.</text>
</comment>
<protein>
    <submittedName>
        <fullName evidence="2">Uncharacterized protein</fullName>
    </submittedName>
</protein>
<dbReference type="Gene3D" id="6.20.250.70">
    <property type="match status" value="1"/>
</dbReference>
<evidence type="ECO:0000313" key="2">
    <source>
        <dbReference type="EMBL" id="RUS78945.1"/>
    </source>
</evidence>
<keyword evidence="3" id="KW-1185">Reference proteome</keyword>
<feature type="compositionally biased region" description="Polar residues" evidence="1">
    <location>
        <begin position="195"/>
        <end position="213"/>
    </location>
</feature>
<evidence type="ECO:0000313" key="3">
    <source>
        <dbReference type="Proteomes" id="UP000271974"/>
    </source>
</evidence>
<feature type="region of interest" description="Disordered" evidence="1">
    <location>
        <begin position="291"/>
        <end position="391"/>
    </location>
</feature>
<gene>
    <name evidence="2" type="ORF">EGW08_013286</name>
</gene>
<feature type="compositionally biased region" description="Basic and acidic residues" evidence="1">
    <location>
        <begin position="247"/>
        <end position="256"/>
    </location>
</feature>
<feature type="region of interest" description="Disordered" evidence="1">
    <location>
        <begin position="136"/>
        <end position="277"/>
    </location>
</feature>
<sequence length="391" mass="42997">MSYKPPSDFQQSEETQLADDQPNLEMFLIQVPKTFNIEELNGLMYTPGQIVDVARDDSLPGQLSAVYQLAATALQDLDLKPLVKHKEETVVGPTVSGHLSVTKSYRVETKPSPYTLPSLERPGPAMVCMPTGLRERFTPFGADSPARSRQRSKHRKQDKESTTSSDETPEKRKKKKKKKDKEDASLSMDEPISGNELSASSEFADMNDSQSRLSGLDETLRDGLGQEDEYSPTTQGKRKKKKHKRDKEKSVKESEAGRVSLNGSQDPNSSFAGGDIKGILSSSFKAEKQKKNVSFSLEDGVSVNSSGDAGKFISRSGVKQEPVDDAELVPTMNGGASEKSERLKTGKKRKHSSGYSSADVSLEINSPSLESSDMPLKKKKKKHKATHIDNE</sequence>